<name>A0A6A0AI71_HAELA</name>
<evidence type="ECO:0000313" key="2">
    <source>
        <dbReference type="EMBL" id="GFH32412.1"/>
    </source>
</evidence>
<feature type="region of interest" description="Disordered" evidence="1">
    <location>
        <begin position="164"/>
        <end position="183"/>
    </location>
</feature>
<dbReference type="EMBL" id="BLLF01006616">
    <property type="protein sequence ID" value="GFH32412.1"/>
    <property type="molecule type" value="Genomic_DNA"/>
</dbReference>
<protein>
    <submittedName>
        <fullName evidence="2">Uncharacterized protein</fullName>
    </submittedName>
</protein>
<reference evidence="2 3" key="1">
    <citation type="submission" date="2020-02" db="EMBL/GenBank/DDBJ databases">
        <title>Draft genome sequence of Haematococcus lacustris strain NIES-144.</title>
        <authorList>
            <person name="Morimoto D."/>
            <person name="Nakagawa S."/>
            <person name="Yoshida T."/>
            <person name="Sawayama S."/>
        </authorList>
    </citation>
    <scope>NUCLEOTIDE SEQUENCE [LARGE SCALE GENOMIC DNA]</scope>
    <source>
        <strain evidence="2 3">NIES-144</strain>
    </source>
</reference>
<comment type="caution">
    <text evidence="2">The sequence shown here is derived from an EMBL/GenBank/DDBJ whole genome shotgun (WGS) entry which is preliminary data.</text>
</comment>
<evidence type="ECO:0000313" key="3">
    <source>
        <dbReference type="Proteomes" id="UP000485058"/>
    </source>
</evidence>
<keyword evidence="3" id="KW-1185">Reference proteome</keyword>
<dbReference type="Proteomes" id="UP000485058">
    <property type="component" value="Unassembled WGS sequence"/>
</dbReference>
<dbReference type="AlphaFoldDB" id="A0A6A0AI71"/>
<organism evidence="2 3">
    <name type="scientific">Haematococcus lacustris</name>
    <name type="common">Green alga</name>
    <name type="synonym">Haematococcus pluvialis</name>
    <dbReference type="NCBI Taxonomy" id="44745"/>
    <lineage>
        <taxon>Eukaryota</taxon>
        <taxon>Viridiplantae</taxon>
        <taxon>Chlorophyta</taxon>
        <taxon>core chlorophytes</taxon>
        <taxon>Chlorophyceae</taxon>
        <taxon>CS clade</taxon>
        <taxon>Chlamydomonadales</taxon>
        <taxon>Haematococcaceae</taxon>
        <taxon>Haematococcus</taxon>
    </lineage>
</organism>
<gene>
    <name evidence="2" type="ORF">HaLaN_31625</name>
</gene>
<evidence type="ECO:0000256" key="1">
    <source>
        <dbReference type="SAM" id="MobiDB-lite"/>
    </source>
</evidence>
<sequence length="191" mass="19083">MLALCPSTHWVCSSGYLGLQGAPAAPFGCSIASVTGIVAAAEQLDYRRACRGQADWESSGGAGSGVVGAQRLGGCPRGAAGVRRRRGSPGWRAVRAAAAAGVLPAAGHSVESSKRARLARARGQGVRVAAGSGGAACKVRAGDAVFHSSLTLRHSATSFRLAAHGTPESGMRNPGVKQQLSSGPLLVTAGA</sequence>
<accession>A0A6A0AI71</accession>
<proteinExistence type="predicted"/>